<proteinExistence type="predicted"/>
<feature type="compositionally biased region" description="Basic and acidic residues" evidence="1">
    <location>
        <begin position="84"/>
        <end position="95"/>
    </location>
</feature>
<accession>A0AAV7YNF8</accession>
<feature type="region of interest" description="Disordered" evidence="1">
    <location>
        <begin position="398"/>
        <end position="463"/>
    </location>
</feature>
<feature type="region of interest" description="Disordered" evidence="1">
    <location>
        <begin position="490"/>
        <end position="513"/>
    </location>
</feature>
<evidence type="ECO:0000256" key="1">
    <source>
        <dbReference type="SAM" id="MobiDB-lite"/>
    </source>
</evidence>
<name>A0AAV7YNF8_9EUKA</name>
<organism evidence="2 3">
    <name type="scientific">Anaeramoeba flamelloides</name>
    <dbReference type="NCBI Taxonomy" id="1746091"/>
    <lineage>
        <taxon>Eukaryota</taxon>
        <taxon>Metamonada</taxon>
        <taxon>Anaeramoebidae</taxon>
        <taxon>Anaeramoeba</taxon>
    </lineage>
</organism>
<gene>
    <name evidence="2" type="ORF">M0812_03001</name>
</gene>
<evidence type="ECO:0000313" key="2">
    <source>
        <dbReference type="EMBL" id="KAJ3431323.1"/>
    </source>
</evidence>
<sequence>MQDNYKVELFYEKDDLHRISKDEKEKEKGKEQEQEKEKDGENEKNGKEKEKEKETNTESESDENKNENEKINKKDQEKEEEEEKEKLVKENSQEQEDYRSQRIYYPIEIAFGSCPDIFVSHQSILLNNRIYVVGYHEEHNTMLYTLNPITNCCTKLGITSRFKCDCATLFATRSALISFGEKNLIQFKKDLNRLYKSEEFSDLILKTKDGAIKVQRLWIKIRWEKFVYNEQQMRELIQQNSTKVMNSFFQYLYSDTFKRPKKIKAEELDYIFDLISFSNEVGIERLAGLVTKWLRERMSLEVVFDVLQTAQKYQCSKIVNFCLCFLFFHRHSVIESKSTVIQQIKDHQLQVKIKRNLGEICSPYVRYTLGDISEDQDVPSSTFKRDILRLMSDKKLENNQTKNDDDVGGGGGDDLSLENYSSGSGSGSGSGTDSDSDSNSNVNIKEQKHRNINSKNKIPTKKGKYNLRKSIIKKFNQLSRKQEEINFKGSVGNGFISDKGQKKTKRSMKRKKNKRYKISDIDCDSYTDDDFDESGDSDENNERSGEDLIKKERSMKYFNILMRVIYALDFELDFNSAQLLLNSQKDFGLHFNLILLECIKIIKKSLNEKNCLSILKQTIKYNLPLLQDYVLDKLINQFPDFLITEKNMKQLSPQICKKILLKLSANEKNKY</sequence>
<feature type="compositionally biased region" description="Low complexity" evidence="1">
    <location>
        <begin position="431"/>
        <end position="440"/>
    </location>
</feature>
<protein>
    <submittedName>
        <fullName evidence="2">Btk-binding protein-related</fullName>
    </submittedName>
</protein>
<feature type="compositionally biased region" description="Basic residues" evidence="1">
    <location>
        <begin position="447"/>
        <end position="463"/>
    </location>
</feature>
<dbReference type="InterPro" id="IPR011333">
    <property type="entry name" value="SKP1/BTB/POZ_sf"/>
</dbReference>
<dbReference type="PANTHER" id="PTHR48147">
    <property type="entry name" value="PROTEIN CBG23787"/>
    <property type="match status" value="1"/>
</dbReference>
<reference evidence="2" key="1">
    <citation type="submission" date="2022-08" db="EMBL/GenBank/DDBJ databases">
        <title>Novel sulphate-reducing endosymbionts in the free-living metamonad Anaeramoeba.</title>
        <authorList>
            <person name="Jerlstrom-Hultqvist J."/>
            <person name="Cepicka I."/>
            <person name="Gallot-Lavallee L."/>
            <person name="Salas-Leiva D."/>
            <person name="Curtis B.A."/>
            <person name="Zahonova K."/>
            <person name="Pipaliya S."/>
            <person name="Dacks J."/>
            <person name="Roger A.J."/>
        </authorList>
    </citation>
    <scope>NUCLEOTIDE SEQUENCE</scope>
    <source>
        <strain evidence="2">Busselton2</strain>
    </source>
</reference>
<feature type="compositionally biased region" description="Basic and acidic residues" evidence="1">
    <location>
        <begin position="1"/>
        <end position="77"/>
    </location>
</feature>
<feature type="compositionally biased region" description="Basic residues" evidence="1">
    <location>
        <begin position="502"/>
        <end position="513"/>
    </location>
</feature>
<dbReference type="SUPFAM" id="SSF54695">
    <property type="entry name" value="POZ domain"/>
    <property type="match status" value="1"/>
</dbReference>
<dbReference type="AlphaFoldDB" id="A0AAV7YNF8"/>
<feature type="region of interest" description="Disordered" evidence="1">
    <location>
        <begin position="1"/>
        <end position="95"/>
    </location>
</feature>
<comment type="caution">
    <text evidence="2">The sequence shown here is derived from an EMBL/GenBank/DDBJ whole genome shotgun (WGS) entry which is preliminary data.</text>
</comment>
<dbReference type="Proteomes" id="UP001146793">
    <property type="component" value="Unassembled WGS sequence"/>
</dbReference>
<evidence type="ECO:0000313" key="3">
    <source>
        <dbReference type="Proteomes" id="UP001146793"/>
    </source>
</evidence>
<dbReference type="EMBL" id="JANTQA010000048">
    <property type="protein sequence ID" value="KAJ3431323.1"/>
    <property type="molecule type" value="Genomic_DNA"/>
</dbReference>
<dbReference type="Gene3D" id="3.30.710.10">
    <property type="entry name" value="Potassium Channel Kv1.1, Chain A"/>
    <property type="match status" value="1"/>
</dbReference>